<comment type="caution">
    <text evidence="1">The sequence shown here is derived from an EMBL/GenBank/DDBJ whole genome shotgun (WGS) entry which is preliminary data.</text>
</comment>
<dbReference type="GO" id="GO:1990904">
    <property type="term" value="C:ribonucleoprotein complex"/>
    <property type="evidence" value="ECO:0007669"/>
    <property type="project" value="UniProtKB-KW"/>
</dbReference>
<dbReference type="EMBL" id="JANAVB010040818">
    <property type="protein sequence ID" value="KAJ6797523.1"/>
    <property type="molecule type" value="Genomic_DNA"/>
</dbReference>
<gene>
    <name evidence="1" type="ORF">M6B38_217660</name>
</gene>
<name>A0AAX6E0N0_IRIPA</name>
<dbReference type="Proteomes" id="UP001140949">
    <property type="component" value="Unassembled WGS sequence"/>
</dbReference>
<evidence type="ECO:0000313" key="2">
    <source>
        <dbReference type="Proteomes" id="UP001140949"/>
    </source>
</evidence>
<proteinExistence type="predicted"/>
<reference evidence="1" key="2">
    <citation type="submission" date="2023-04" db="EMBL/GenBank/DDBJ databases">
        <authorList>
            <person name="Bruccoleri R.E."/>
            <person name="Oakeley E.J."/>
            <person name="Faust A.-M."/>
            <person name="Dessus-Babus S."/>
            <person name="Altorfer M."/>
            <person name="Burckhardt D."/>
            <person name="Oertli M."/>
            <person name="Naumann U."/>
            <person name="Petersen F."/>
            <person name="Wong J."/>
        </authorList>
    </citation>
    <scope>NUCLEOTIDE SEQUENCE</scope>
    <source>
        <strain evidence="1">GSM-AAB239-AS_SAM_17_03QT</strain>
        <tissue evidence="1">Leaf</tissue>
    </source>
</reference>
<sequence>MSGDFRIRHIGIGYSRFGDLEGGRFSFHREGFQGDRGFYPRG</sequence>
<reference evidence="1" key="1">
    <citation type="journal article" date="2023" name="GigaByte">
        <title>Genome assembly of the bearded iris, Iris pallida Lam.</title>
        <authorList>
            <person name="Bruccoleri R.E."/>
            <person name="Oakeley E.J."/>
            <person name="Faust A.M.E."/>
            <person name="Altorfer M."/>
            <person name="Dessus-Babus S."/>
            <person name="Burckhardt D."/>
            <person name="Oertli M."/>
            <person name="Naumann U."/>
            <person name="Petersen F."/>
            <person name="Wong J."/>
        </authorList>
    </citation>
    <scope>NUCLEOTIDE SEQUENCE</scope>
    <source>
        <strain evidence="1">GSM-AAB239-AS_SAM_17_03QT</strain>
    </source>
</reference>
<accession>A0AAX6E0N0</accession>
<keyword evidence="2" id="KW-1185">Reference proteome</keyword>
<evidence type="ECO:0000313" key="1">
    <source>
        <dbReference type="EMBL" id="KAJ6797523.1"/>
    </source>
</evidence>
<keyword evidence="1" id="KW-0687">Ribonucleoprotein</keyword>
<dbReference type="AlphaFoldDB" id="A0AAX6E0N0"/>
<protein>
    <submittedName>
        <fullName evidence="1">Heterogeneous nuclear ribonucleoprotein Q-like</fullName>
    </submittedName>
</protein>
<organism evidence="1 2">
    <name type="scientific">Iris pallida</name>
    <name type="common">Sweet iris</name>
    <dbReference type="NCBI Taxonomy" id="29817"/>
    <lineage>
        <taxon>Eukaryota</taxon>
        <taxon>Viridiplantae</taxon>
        <taxon>Streptophyta</taxon>
        <taxon>Embryophyta</taxon>
        <taxon>Tracheophyta</taxon>
        <taxon>Spermatophyta</taxon>
        <taxon>Magnoliopsida</taxon>
        <taxon>Liliopsida</taxon>
        <taxon>Asparagales</taxon>
        <taxon>Iridaceae</taxon>
        <taxon>Iridoideae</taxon>
        <taxon>Irideae</taxon>
        <taxon>Iris</taxon>
    </lineage>
</organism>